<dbReference type="InterPro" id="IPR050580">
    <property type="entry name" value="2H_phosphoesterase_YjcG-like"/>
</dbReference>
<dbReference type="InterPro" id="IPR009097">
    <property type="entry name" value="Cyclic_Pdiesterase"/>
</dbReference>
<dbReference type="EMBL" id="BRXR01000001">
    <property type="protein sequence ID" value="GLC32102.1"/>
    <property type="molecule type" value="Genomic_DNA"/>
</dbReference>
<dbReference type="PANTHER" id="PTHR40037:SF1">
    <property type="entry name" value="PHOSPHOESTERASE SAOUHSC_00951-RELATED"/>
    <property type="match status" value="1"/>
</dbReference>
<dbReference type="Pfam" id="PF13563">
    <property type="entry name" value="2_5_RNA_ligase2"/>
    <property type="match status" value="1"/>
</dbReference>
<dbReference type="SUPFAM" id="SSF55144">
    <property type="entry name" value="LigT-like"/>
    <property type="match status" value="1"/>
</dbReference>
<dbReference type="Proteomes" id="UP001208567">
    <property type="component" value="Unassembled WGS sequence"/>
</dbReference>
<evidence type="ECO:0000313" key="1">
    <source>
        <dbReference type="EMBL" id="GLC32102.1"/>
    </source>
</evidence>
<name>A0ABQ5NA86_9CLOT</name>
<comment type="caution">
    <text evidence="1">The sequence shown here is derived from an EMBL/GenBank/DDBJ whole genome shotgun (WGS) entry which is preliminary data.</text>
</comment>
<dbReference type="Gene3D" id="3.90.1140.10">
    <property type="entry name" value="Cyclic phosphodiesterase"/>
    <property type="match status" value="1"/>
</dbReference>
<protein>
    <submittedName>
        <fullName evidence="1">Phosphoesterase</fullName>
    </submittedName>
</protein>
<proteinExistence type="predicted"/>
<dbReference type="PANTHER" id="PTHR40037">
    <property type="entry name" value="PHOSPHOESTERASE YJCG-RELATED"/>
    <property type="match status" value="1"/>
</dbReference>
<evidence type="ECO:0000313" key="2">
    <source>
        <dbReference type="Proteomes" id="UP001208567"/>
    </source>
</evidence>
<keyword evidence="2" id="KW-1185">Reference proteome</keyword>
<reference evidence="1 2" key="1">
    <citation type="journal article" date="2024" name="Int. J. Syst. Evol. Microbiol.">
        <title>Clostridium omnivorum sp. nov., isolated from anoxic soil under the treatment of reductive soil disinfestation.</title>
        <authorList>
            <person name="Ueki A."/>
            <person name="Tonouchi A."/>
            <person name="Kaku N."/>
            <person name="Honma S."/>
            <person name="Ueki K."/>
        </authorList>
    </citation>
    <scope>NUCLEOTIDE SEQUENCE [LARGE SCALE GENOMIC DNA]</scope>
    <source>
        <strain evidence="1 2">E14</strain>
    </source>
</reference>
<dbReference type="RefSeq" id="WP_264851412.1">
    <property type="nucleotide sequence ID" value="NZ_BRXR01000001.1"/>
</dbReference>
<accession>A0ABQ5NA86</accession>
<organism evidence="1 2">
    <name type="scientific">Clostridium omnivorum</name>
    <dbReference type="NCBI Taxonomy" id="1604902"/>
    <lineage>
        <taxon>Bacteria</taxon>
        <taxon>Bacillati</taxon>
        <taxon>Bacillota</taxon>
        <taxon>Clostridia</taxon>
        <taxon>Eubacteriales</taxon>
        <taxon>Clostridiaceae</taxon>
        <taxon>Clostridium</taxon>
    </lineage>
</organism>
<gene>
    <name evidence="1" type="ORF">bsdE14_35120</name>
</gene>
<sequence length="173" mass="20697">MRYVIACLLSDEALNFHENLTNDICKKYEVKRQRLPGHFTLKAPFETDNIDELLHILKEFSFQNSKAPIELKNYGHFREDVVYMSVYPSTAAVQIYDNLIDVLKTIKWLEWKKNEGTGRIFHCTLISKIPKGKFQGIWNYSNQFKFHFNTFFDNITVLRWEKDKWGIYEEFKL</sequence>